<feature type="compositionally biased region" description="Low complexity" evidence="1">
    <location>
        <begin position="31"/>
        <end position="43"/>
    </location>
</feature>
<feature type="compositionally biased region" description="Low complexity" evidence="1">
    <location>
        <begin position="12"/>
        <end position="21"/>
    </location>
</feature>
<reference evidence="2" key="2">
    <citation type="submission" date="2013-10" db="EMBL/GenBank/DDBJ databases">
        <authorList>
            <person name="Aslett M."/>
        </authorList>
    </citation>
    <scope>NUCLEOTIDE SEQUENCE [LARGE SCALE GENOMIC DNA]</scope>
    <source>
        <strain evidence="2">Houghton</strain>
    </source>
</reference>
<feature type="region of interest" description="Disordered" evidence="1">
    <location>
        <begin position="1"/>
        <end position="72"/>
    </location>
</feature>
<dbReference type="AlphaFoldDB" id="U6KHA1"/>
<dbReference type="Proteomes" id="UP000030744">
    <property type="component" value="Unassembled WGS sequence"/>
</dbReference>
<feature type="compositionally biased region" description="Basic and acidic residues" evidence="1">
    <location>
        <begin position="44"/>
        <end position="56"/>
    </location>
</feature>
<gene>
    <name evidence="2" type="ORF">EMH_0067760</name>
</gene>
<dbReference type="VEuPathDB" id="ToxoDB:EMH_0067760"/>
<accession>U6KHA1</accession>
<organism evidence="2 3">
    <name type="scientific">Eimeria mitis</name>
    <dbReference type="NCBI Taxonomy" id="44415"/>
    <lineage>
        <taxon>Eukaryota</taxon>
        <taxon>Sar</taxon>
        <taxon>Alveolata</taxon>
        <taxon>Apicomplexa</taxon>
        <taxon>Conoidasida</taxon>
        <taxon>Coccidia</taxon>
        <taxon>Eucoccidiorida</taxon>
        <taxon>Eimeriorina</taxon>
        <taxon>Eimeriidae</taxon>
        <taxon>Eimeria</taxon>
    </lineage>
</organism>
<sequence>MQRYNDLKPTSATAAATGTTGIMDPADASVQKQLQQQMQQQQQQEEKRKAIEEQRRIAMKSLLSPEAQERRK</sequence>
<reference evidence="2" key="1">
    <citation type="submission" date="2013-10" db="EMBL/GenBank/DDBJ databases">
        <title>Genomic analysis of the causative agents of coccidiosis in chickens.</title>
        <authorList>
            <person name="Reid A.J."/>
            <person name="Blake D."/>
            <person name="Billington K."/>
            <person name="Browne H."/>
            <person name="Dunn M."/>
            <person name="Hung S."/>
            <person name="Kawahara F."/>
            <person name="Miranda-Saavedra D."/>
            <person name="Mourier T."/>
            <person name="Nagra H."/>
            <person name="Otto T.D."/>
            <person name="Rawlings N."/>
            <person name="Sanchez A."/>
            <person name="Sanders M."/>
            <person name="Subramaniam C."/>
            <person name="Tay Y."/>
            <person name="Dear P."/>
            <person name="Doerig C."/>
            <person name="Gruber A."/>
            <person name="Parkinson J."/>
            <person name="Shirley M."/>
            <person name="Wan K.L."/>
            <person name="Berriman M."/>
            <person name="Tomley F."/>
            <person name="Pain A."/>
        </authorList>
    </citation>
    <scope>NUCLEOTIDE SEQUENCE [LARGE SCALE GENOMIC DNA]</scope>
    <source>
        <strain evidence="2">Houghton</strain>
    </source>
</reference>
<protein>
    <submittedName>
        <fullName evidence="2">Uncharacterized protein</fullName>
    </submittedName>
</protein>
<keyword evidence="3" id="KW-1185">Reference proteome</keyword>
<proteinExistence type="predicted"/>
<dbReference type="RefSeq" id="XP_037878465.1">
    <property type="nucleotide sequence ID" value="XM_038022611.1"/>
</dbReference>
<dbReference type="GeneID" id="60404215"/>
<dbReference type="EMBL" id="HG735601">
    <property type="protein sequence ID" value="CDJ36176.1"/>
    <property type="molecule type" value="Genomic_DNA"/>
</dbReference>
<evidence type="ECO:0000313" key="2">
    <source>
        <dbReference type="EMBL" id="CDJ36176.1"/>
    </source>
</evidence>
<name>U6KHA1_9EIME</name>
<evidence type="ECO:0000256" key="1">
    <source>
        <dbReference type="SAM" id="MobiDB-lite"/>
    </source>
</evidence>
<evidence type="ECO:0000313" key="3">
    <source>
        <dbReference type="Proteomes" id="UP000030744"/>
    </source>
</evidence>